<evidence type="ECO:0000313" key="2">
    <source>
        <dbReference type="Proteomes" id="UP000554286"/>
    </source>
</evidence>
<dbReference type="RefSeq" id="WP_184047544.1">
    <property type="nucleotide sequence ID" value="NZ_JACIGK010000032.1"/>
</dbReference>
<keyword evidence="2" id="KW-1185">Reference proteome</keyword>
<proteinExistence type="predicted"/>
<evidence type="ECO:0000313" key="1">
    <source>
        <dbReference type="EMBL" id="MBB4267701.1"/>
    </source>
</evidence>
<dbReference type="EMBL" id="JACIGK010000032">
    <property type="protein sequence ID" value="MBB4267701.1"/>
    <property type="molecule type" value="Genomic_DNA"/>
</dbReference>
<organism evidence="1 2">
    <name type="scientific">Roseospira visakhapatnamensis</name>
    <dbReference type="NCBI Taxonomy" id="390880"/>
    <lineage>
        <taxon>Bacteria</taxon>
        <taxon>Pseudomonadati</taxon>
        <taxon>Pseudomonadota</taxon>
        <taxon>Alphaproteobacteria</taxon>
        <taxon>Rhodospirillales</taxon>
        <taxon>Rhodospirillaceae</taxon>
        <taxon>Roseospira</taxon>
    </lineage>
</organism>
<name>A0A7W6RFM2_9PROT</name>
<reference evidence="1 2" key="1">
    <citation type="submission" date="2020-08" db="EMBL/GenBank/DDBJ databases">
        <title>Genome sequencing of Purple Non-Sulfur Bacteria from various extreme environments.</title>
        <authorList>
            <person name="Mayer M."/>
        </authorList>
    </citation>
    <scope>NUCLEOTIDE SEQUENCE [LARGE SCALE GENOMIC DNA]</scope>
    <source>
        <strain evidence="1 2">JA131</strain>
    </source>
</reference>
<dbReference type="Proteomes" id="UP000554286">
    <property type="component" value="Unassembled WGS sequence"/>
</dbReference>
<accession>A0A7W6RFM2</accession>
<protein>
    <submittedName>
        <fullName evidence="1">Uncharacterized protein</fullName>
    </submittedName>
</protein>
<dbReference type="AlphaFoldDB" id="A0A7W6RFM2"/>
<sequence length="251" mass="26475">MSACRSSGAASALPDPAASAPALFALIPGEGVRLTEAGYDAAYDAARRATGCTKAVIDAIVMEICAPDWALNHLIETAPSYWPTFSGHRAALIGAAFNAANEVLGLPRRAHVIVETPPCWWRVEYACPDCGHTWSEVCDDEPDACPCHCPRCDGLGPPLHAEPVDEPPDEAPAPDAVCIPGCTLVPTAEPGAGAPMTSLCRTWDRAVVTSDDALALLGAWQDLGPDHRRQFLELIQTTVRLCQAADPQGEG</sequence>
<comment type="caution">
    <text evidence="1">The sequence shown here is derived from an EMBL/GenBank/DDBJ whole genome shotgun (WGS) entry which is preliminary data.</text>
</comment>
<gene>
    <name evidence="1" type="ORF">GGD89_003348</name>
</gene>